<proteinExistence type="predicted"/>
<name>A0AAV4AQ53_9GAST</name>
<evidence type="ECO:0000313" key="3">
    <source>
        <dbReference type="Proteomes" id="UP000735302"/>
    </source>
</evidence>
<accession>A0AAV4AQ53</accession>
<dbReference type="EMBL" id="BLXT01004148">
    <property type="protein sequence ID" value="GFO10296.1"/>
    <property type="molecule type" value="Genomic_DNA"/>
</dbReference>
<gene>
    <name evidence="2" type="ORF">PoB_003680100</name>
</gene>
<dbReference type="AlphaFoldDB" id="A0AAV4AQ53"/>
<evidence type="ECO:0000256" key="1">
    <source>
        <dbReference type="SAM" id="MobiDB-lite"/>
    </source>
</evidence>
<reference evidence="2 3" key="1">
    <citation type="journal article" date="2021" name="Elife">
        <title>Chloroplast acquisition without the gene transfer in kleptoplastic sea slugs, Plakobranchus ocellatus.</title>
        <authorList>
            <person name="Maeda T."/>
            <person name="Takahashi S."/>
            <person name="Yoshida T."/>
            <person name="Shimamura S."/>
            <person name="Takaki Y."/>
            <person name="Nagai Y."/>
            <person name="Toyoda A."/>
            <person name="Suzuki Y."/>
            <person name="Arimoto A."/>
            <person name="Ishii H."/>
            <person name="Satoh N."/>
            <person name="Nishiyama T."/>
            <person name="Hasebe M."/>
            <person name="Maruyama T."/>
            <person name="Minagawa J."/>
            <person name="Obokata J."/>
            <person name="Shigenobu S."/>
        </authorList>
    </citation>
    <scope>NUCLEOTIDE SEQUENCE [LARGE SCALE GENOMIC DNA]</scope>
</reference>
<evidence type="ECO:0000313" key="2">
    <source>
        <dbReference type="EMBL" id="GFO10296.1"/>
    </source>
</evidence>
<dbReference type="Proteomes" id="UP000735302">
    <property type="component" value="Unassembled WGS sequence"/>
</dbReference>
<protein>
    <submittedName>
        <fullName evidence="2">Uncharacterized protein</fullName>
    </submittedName>
</protein>
<keyword evidence="3" id="KW-1185">Reference proteome</keyword>
<organism evidence="2 3">
    <name type="scientific">Plakobranchus ocellatus</name>
    <dbReference type="NCBI Taxonomy" id="259542"/>
    <lineage>
        <taxon>Eukaryota</taxon>
        <taxon>Metazoa</taxon>
        <taxon>Spiralia</taxon>
        <taxon>Lophotrochozoa</taxon>
        <taxon>Mollusca</taxon>
        <taxon>Gastropoda</taxon>
        <taxon>Heterobranchia</taxon>
        <taxon>Euthyneura</taxon>
        <taxon>Panpulmonata</taxon>
        <taxon>Sacoglossa</taxon>
        <taxon>Placobranchoidea</taxon>
        <taxon>Plakobranchidae</taxon>
        <taxon>Plakobranchus</taxon>
    </lineage>
</organism>
<sequence length="71" mass="7845">MRKTKVIVSSPQPTPSPDGRSESLRSACQPKTGDDGAADRQITHKIRRPQRGIEPVIFPAVVENPYDCTRT</sequence>
<feature type="compositionally biased region" description="Basic and acidic residues" evidence="1">
    <location>
        <begin position="32"/>
        <end position="42"/>
    </location>
</feature>
<feature type="region of interest" description="Disordered" evidence="1">
    <location>
        <begin position="1"/>
        <end position="51"/>
    </location>
</feature>
<comment type="caution">
    <text evidence="2">The sequence shown here is derived from an EMBL/GenBank/DDBJ whole genome shotgun (WGS) entry which is preliminary data.</text>
</comment>